<feature type="compositionally biased region" description="Polar residues" evidence="1">
    <location>
        <begin position="1"/>
        <end position="11"/>
    </location>
</feature>
<feature type="compositionally biased region" description="Basic and acidic residues" evidence="1">
    <location>
        <begin position="322"/>
        <end position="337"/>
    </location>
</feature>
<dbReference type="OMA" id="INWAKYQ"/>
<evidence type="ECO:0000313" key="2">
    <source>
        <dbReference type="EMBL" id="EGS23284.1"/>
    </source>
</evidence>
<name>G0S0C3_CHATD</name>
<dbReference type="HOGENOM" id="CLU_040837_0_0_1"/>
<feature type="region of interest" description="Disordered" evidence="1">
    <location>
        <begin position="267"/>
        <end position="337"/>
    </location>
</feature>
<sequence>MPGLTITTNVGQPAAAGSISGVEGVRRRSSTAVSPGTRTSSPTRPPVSPITPKFGPTQLPSGPASDAAHAATTTGTTSAVSEPIPEFALGRPTFTHTTQTDQVGIPPPPAQPIDFEENTDVLALKSAITILQLQRQRAIADIRRLRDAKEAALANPEAFIADLAAGKIQMEGAEPRLPAGEDLSREDSDDTEDDDVGSNGTNDDGGGEGTSGQKGKRKSVTKDSDPAWRKLPNRQNIVRCPPINWAKYGVVGESLDKLHAEQVAAPTPGAPLTLGPSLIPSDFRTGNSVAGAGDQNPGVGMGSGSSQQRGERLVGVAAPYDPMRDKLPEKKGKGNRR</sequence>
<feature type="compositionally biased region" description="Gly residues" evidence="1">
    <location>
        <begin position="203"/>
        <end position="212"/>
    </location>
</feature>
<evidence type="ECO:0000256" key="1">
    <source>
        <dbReference type="SAM" id="MobiDB-lite"/>
    </source>
</evidence>
<gene>
    <name evidence="2" type="ORF">CTHT_0009510</name>
</gene>
<dbReference type="eggNOG" id="ENOG502SBM6">
    <property type="taxonomic scope" value="Eukaryota"/>
</dbReference>
<dbReference type="AlphaFoldDB" id="G0S0C3"/>
<dbReference type="RefSeq" id="XP_006691475.1">
    <property type="nucleotide sequence ID" value="XM_006691412.1"/>
</dbReference>
<reference evidence="2 3" key="1">
    <citation type="journal article" date="2011" name="Cell">
        <title>Insight into structure and assembly of the nuclear pore complex by utilizing the genome of a eukaryotic thermophile.</title>
        <authorList>
            <person name="Amlacher S."/>
            <person name="Sarges P."/>
            <person name="Flemming D."/>
            <person name="van Noort V."/>
            <person name="Kunze R."/>
            <person name="Devos D.P."/>
            <person name="Arumugam M."/>
            <person name="Bork P."/>
            <person name="Hurt E."/>
        </authorList>
    </citation>
    <scope>NUCLEOTIDE SEQUENCE [LARGE SCALE GENOMIC DNA]</scope>
    <source>
        <strain evidence="3">DSM 1495 / CBS 144.50 / IMI 039719</strain>
    </source>
</reference>
<dbReference type="KEGG" id="cthr:CTHT_0009510"/>
<dbReference type="PANTHER" id="PTHR22705:SF0">
    <property type="entry name" value="ZZ-TYPE ZINC FINGER-CONTAINING PROTEIN 3"/>
    <property type="match status" value="1"/>
</dbReference>
<accession>G0S0C3</accession>
<dbReference type="OrthoDB" id="20473at2759"/>
<feature type="compositionally biased region" description="Acidic residues" evidence="1">
    <location>
        <begin position="187"/>
        <end position="196"/>
    </location>
</feature>
<evidence type="ECO:0000313" key="3">
    <source>
        <dbReference type="Proteomes" id="UP000008066"/>
    </source>
</evidence>
<dbReference type="GeneID" id="18254989"/>
<organism evidence="3">
    <name type="scientific">Chaetomium thermophilum (strain DSM 1495 / CBS 144.50 / IMI 039719)</name>
    <name type="common">Thermochaetoides thermophila</name>
    <dbReference type="NCBI Taxonomy" id="759272"/>
    <lineage>
        <taxon>Eukaryota</taxon>
        <taxon>Fungi</taxon>
        <taxon>Dikarya</taxon>
        <taxon>Ascomycota</taxon>
        <taxon>Pezizomycotina</taxon>
        <taxon>Sordariomycetes</taxon>
        <taxon>Sordariomycetidae</taxon>
        <taxon>Sordariales</taxon>
        <taxon>Chaetomiaceae</taxon>
        <taxon>Thermochaetoides</taxon>
    </lineage>
</organism>
<dbReference type="InterPro" id="IPR037830">
    <property type="entry name" value="ZZZ3"/>
</dbReference>
<dbReference type="STRING" id="759272.G0S0C3"/>
<feature type="region of interest" description="Disordered" evidence="1">
    <location>
        <begin position="171"/>
        <end position="233"/>
    </location>
</feature>
<feature type="region of interest" description="Disordered" evidence="1">
    <location>
        <begin position="1"/>
        <end position="84"/>
    </location>
</feature>
<dbReference type="EMBL" id="GL988037">
    <property type="protein sequence ID" value="EGS23284.1"/>
    <property type="molecule type" value="Genomic_DNA"/>
</dbReference>
<proteinExistence type="predicted"/>
<keyword evidence="3" id="KW-1185">Reference proteome</keyword>
<feature type="compositionally biased region" description="Low complexity" evidence="1">
    <location>
        <begin position="64"/>
        <end position="81"/>
    </location>
</feature>
<protein>
    <submittedName>
        <fullName evidence="2">Uncharacterized protein</fullName>
    </submittedName>
</protein>
<feature type="compositionally biased region" description="Low complexity" evidence="1">
    <location>
        <begin position="33"/>
        <end position="42"/>
    </location>
</feature>
<dbReference type="Proteomes" id="UP000008066">
    <property type="component" value="Unassembled WGS sequence"/>
</dbReference>
<dbReference type="PANTHER" id="PTHR22705">
    <property type="entry name" value="ZINC FINGER, ZZ DOMAIN CONTAINING 3"/>
    <property type="match status" value="1"/>
</dbReference>